<dbReference type="Gene3D" id="1.10.10.60">
    <property type="entry name" value="Homeodomain-like"/>
    <property type="match status" value="1"/>
</dbReference>
<dbReference type="SUPFAM" id="SSF53041">
    <property type="entry name" value="Resolvase-like"/>
    <property type="match status" value="1"/>
</dbReference>
<accession>A0ABU1J4H7</accession>
<proteinExistence type="inferred from homology"/>
<dbReference type="RefSeq" id="WP_188777632.1">
    <property type="nucleotide sequence ID" value="NZ_BMMB01000010.1"/>
</dbReference>
<dbReference type="InterPro" id="IPR036162">
    <property type="entry name" value="Resolvase-like_N_sf"/>
</dbReference>
<dbReference type="CDD" id="cd03768">
    <property type="entry name" value="SR_ResInv"/>
    <property type="match status" value="1"/>
</dbReference>
<dbReference type="PROSITE" id="PS51736">
    <property type="entry name" value="RECOMBINASES_3"/>
    <property type="match status" value="1"/>
</dbReference>
<keyword evidence="4" id="KW-1185">Reference proteome</keyword>
<dbReference type="InterPro" id="IPR006119">
    <property type="entry name" value="Resolv_N"/>
</dbReference>
<evidence type="ECO:0000256" key="1">
    <source>
        <dbReference type="ARBA" id="ARBA00009913"/>
    </source>
</evidence>
<feature type="domain" description="Resolvase/invertase-type recombinase catalytic" evidence="2">
    <location>
        <begin position="1"/>
        <end position="133"/>
    </location>
</feature>
<protein>
    <submittedName>
        <fullName evidence="3">DNA invertase Pin-like site-specific DNA recombinase</fullName>
    </submittedName>
</protein>
<comment type="similarity">
    <text evidence="1">Belongs to the site-specific recombinase resolvase family.</text>
</comment>
<comment type="caution">
    <text evidence="3">The sequence shown here is derived from an EMBL/GenBank/DDBJ whole genome shotgun (WGS) entry which is preliminary data.</text>
</comment>
<reference evidence="3 4" key="1">
    <citation type="submission" date="2023-07" db="EMBL/GenBank/DDBJ databases">
        <title>Genomic Encyclopedia of Type Strains, Phase IV (KMG-IV): sequencing the most valuable type-strain genomes for metagenomic binning, comparative biology and taxonomic classification.</title>
        <authorList>
            <person name="Goeker M."/>
        </authorList>
    </citation>
    <scope>NUCLEOTIDE SEQUENCE [LARGE SCALE GENOMIC DNA]</scope>
    <source>
        <strain evidence="3 4">DSM 22170</strain>
    </source>
</reference>
<dbReference type="Pfam" id="PF02796">
    <property type="entry name" value="HTH_7"/>
    <property type="match status" value="1"/>
</dbReference>
<evidence type="ECO:0000313" key="3">
    <source>
        <dbReference type="EMBL" id="MDR6245472.1"/>
    </source>
</evidence>
<dbReference type="Proteomes" id="UP001185028">
    <property type="component" value="Unassembled WGS sequence"/>
</dbReference>
<evidence type="ECO:0000259" key="2">
    <source>
        <dbReference type="PROSITE" id="PS51736"/>
    </source>
</evidence>
<dbReference type="InterPro" id="IPR009057">
    <property type="entry name" value="Homeodomain-like_sf"/>
</dbReference>
<evidence type="ECO:0000313" key="4">
    <source>
        <dbReference type="Proteomes" id="UP001185028"/>
    </source>
</evidence>
<sequence>MLIGYIRPYEEDPQGEQQLQLLQSLSCDRYLVEEHRSAKKRVALDEAIQQLQANDVLIVQKLFVLADSTKHLAELLYELQHRQAYFVSLQERLDTRKPDGQLFQQHVQILLAFQSDMISENTKKGMYEAKQKGNQAGRPRKLDENIKRAIQMYESKQYSLAQIREQTGISKTTLYRYLEN</sequence>
<dbReference type="Pfam" id="PF00239">
    <property type="entry name" value="Resolvase"/>
    <property type="match status" value="1"/>
</dbReference>
<dbReference type="Gene3D" id="3.40.50.1390">
    <property type="entry name" value="Resolvase, N-terminal catalytic domain"/>
    <property type="match status" value="1"/>
</dbReference>
<dbReference type="EMBL" id="JAVDQH010000014">
    <property type="protein sequence ID" value="MDR6245472.1"/>
    <property type="molecule type" value="Genomic_DNA"/>
</dbReference>
<gene>
    <name evidence="3" type="ORF">JOC58_003385</name>
</gene>
<dbReference type="InterPro" id="IPR006120">
    <property type="entry name" value="Resolvase_HTH_dom"/>
</dbReference>
<organism evidence="3 4">
    <name type="scientific">Paenibacillus hunanensis</name>
    <dbReference type="NCBI Taxonomy" id="539262"/>
    <lineage>
        <taxon>Bacteria</taxon>
        <taxon>Bacillati</taxon>
        <taxon>Bacillota</taxon>
        <taxon>Bacilli</taxon>
        <taxon>Bacillales</taxon>
        <taxon>Paenibacillaceae</taxon>
        <taxon>Paenibacillus</taxon>
    </lineage>
</organism>
<dbReference type="SUPFAM" id="SSF46689">
    <property type="entry name" value="Homeodomain-like"/>
    <property type="match status" value="1"/>
</dbReference>
<dbReference type="SMART" id="SM00857">
    <property type="entry name" value="Resolvase"/>
    <property type="match status" value="1"/>
</dbReference>
<name>A0ABU1J4H7_9BACL</name>